<comment type="caution">
    <text evidence="2">The sequence shown here is derived from an EMBL/GenBank/DDBJ whole genome shotgun (WGS) entry which is preliminary data.</text>
</comment>
<name>A0AAD6SML1_9AGAR</name>
<feature type="region of interest" description="Disordered" evidence="1">
    <location>
        <begin position="952"/>
        <end position="977"/>
    </location>
</feature>
<protein>
    <recommendedName>
        <fullName evidence="4">Transposase</fullName>
    </recommendedName>
</protein>
<dbReference type="Proteomes" id="UP001218188">
    <property type="component" value="Unassembled WGS sequence"/>
</dbReference>
<dbReference type="EMBL" id="JARJCM010000089">
    <property type="protein sequence ID" value="KAJ7030649.1"/>
    <property type="molecule type" value="Genomic_DNA"/>
</dbReference>
<proteinExistence type="predicted"/>
<evidence type="ECO:0000313" key="3">
    <source>
        <dbReference type="Proteomes" id="UP001218188"/>
    </source>
</evidence>
<sequence length="977" mass="109341">MCYLDILDNLPRLRLSSSQLKMILWIMEECGARDVPSFNGFRAMQKQIRKTTGVKSEAHKSGLGNLFYVNDIRDLIAKDFANPEVAPYIQKYPEDVAGGPISEIWQVKDGKWHDIPLDELTPSILVGHTRYYVHEIAELSDGQWVIPALWIVCKGKTYADCKLVQRNVSLLYLFPPDLAGLIFNPETCKEYAQRIPNRFRQIDNGDDLFTVWVPVWADDVSGARSKQYQKHLNVYTANANLPGRLLQQEYFVRFVSTSPHAGALEQLTVVVNQVKSTHTKPVLTFDAETERPCSFRLNVPDGPADNPQQAEEASHIGHQGNYFCRRCHVGGTSEEKESPKGYHSFYETGRPRSVEEIRTAVLLQIKTATYGIASHVEALQTSTGTKDKIAQHWIDILIQKARDMHAAAPGRDLDEISDELLIWLGKETDQQYNPLLDLPLFDPSQDTLVEILHTILLGHAKYTWYDLHHNWTEVQQNIFTVRLQATDLDGLRVPPVRAAYMMQYRNGLIGKHFKTLIQTMIFHIYDIVTANQFALVRALGELGPMLWLPVIDDMDEYLINLQILIDNLLDAFASIDPAKILIKLKLHVLLHIVPDVRRRGPGVRFSTEVFECFNAIFRLCSVLSNHQAPSRDIAAKFADLDRVKHILSGGYWLEDSAWVRAGKDVRRILRNTPIIQRHLGWAPPPYWTPGMIKAVAQKKQAKLEALTAAEAMLTGAINPASVVISPTTPWTNGVNIAAVLGDCCTVGSWAIFRVNELAMVGRISKILLPKGSKSAQGLLVVSKFDVGEALHPHYHMPVLLLDTEAQRVILPSSSIQFTFNAQHDCRACECDASGVTRQMQERQESDTVVSSIVHKDETRFIINMHGFHNAGVLRKFLPVALTKPRPLFTDRERRHHDLATGLGVTQKAKRAAILEKAAATREKNKAAKAAANPQASTSAVITAAVGTTLDVSMGESSGAGEGQVQSKRVAQKRPRID</sequence>
<organism evidence="2 3">
    <name type="scientific">Mycena alexandri</name>
    <dbReference type="NCBI Taxonomy" id="1745969"/>
    <lineage>
        <taxon>Eukaryota</taxon>
        <taxon>Fungi</taxon>
        <taxon>Dikarya</taxon>
        <taxon>Basidiomycota</taxon>
        <taxon>Agaricomycotina</taxon>
        <taxon>Agaricomycetes</taxon>
        <taxon>Agaricomycetidae</taxon>
        <taxon>Agaricales</taxon>
        <taxon>Marasmiineae</taxon>
        <taxon>Mycenaceae</taxon>
        <taxon>Mycena</taxon>
    </lineage>
</organism>
<evidence type="ECO:0008006" key="4">
    <source>
        <dbReference type="Google" id="ProtNLM"/>
    </source>
</evidence>
<gene>
    <name evidence="2" type="ORF">C8F04DRAFT_1042304</name>
</gene>
<keyword evidence="3" id="KW-1185">Reference proteome</keyword>
<accession>A0AAD6SML1</accession>
<evidence type="ECO:0000256" key="1">
    <source>
        <dbReference type="SAM" id="MobiDB-lite"/>
    </source>
</evidence>
<dbReference type="AlphaFoldDB" id="A0AAD6SML1"/>
<dbReference type="PANTHER" id="PTHR31912">
    <property type="entry name" value="IP13529P"/>
    <property type="match status" value="1"/>
</dbReference>
<dbReference type="PANTHER" id="PTHR31912:SF34">
    <property type="entry name" value="NOTOCHORD-RELATED PROTEIN"/>
    <property type="match status" value="1"/>
</dbReference>
<evidence type="ECO:0000313" key="2">
    <source>
        <dbReference type="EMBL" id="KAJ7030649.1"/>
    </source>
</evidence>
<reference evidence="2" key="1">
    <citation type="submission" date="2023-03" db="EMBL/GenBank/DDBJ databases">
        <title>Massive genome expansion in bonnet fungi (Mycena s.s.) driven by repeated elements and novel gene families across ecological guilds.</title>
        <authorList>
            <consortium name="Lawrence Berkeley National Laboratory"/>
            <person name="Harder C.B."/>
            <person name="Miyauchi S."/>
            <person name="Viragh M."/>
            <person name="Kuo A."/>
            <person name="Thoen E."/>
            <person name="Andreopoulos B."/>
            <person name="Lu D."/>
            <person name="Skrede I."/>
            <person name="Drula E."/>
            <person name="Henrissat B."/>
            <person name="Morin E."/>
            <person name="Kohler A."/>
            <person name="Barry K."/>
            <person name="LaButti K."/>
            <person name="Morin E."/>
            <person name="Salamov A."/>
            <person name="Lipzen A."/>
            <person name="Mereny Z."/>
            <person name="Hegedus B."/>
            <person name="Baldrian P."/>
            <person name="Stursova M."/>
            <person name="Weitz H."/>
            <person name="Taylor A."/>
            <person name="Grigoriev I.V."/>
            <person name="Nagy L.G."/>
            <person name="Martin F."/>
            <person name="Kauserud H."/>
        </authorList>
    </citation>
    <scope>NUCLEOTIDE SEQUENCE</scope>
    <source>
        <strain evidence="2">CBHHK200</strain>
    </source>
</reference>